<gene>
    <name evidence="1" type="ORF">CTQ69_27125</name>
</gene>
<accession>A0A5Y1YGS8</accession>
<organism evidence="1">
    <name type="scientific">Salmonella diarizonae</name>
    <dbReference type="NCBI Taxonomy" id="59204"/>
    <lineage>
        <taxon>Bacteria</taxon>
        <taxon>Pseudomonadati</taxon>
        <taxon>Pseudomonadota</taxon>
        <taxon>Gammaproteobacteria</taxon>
        <taxon>Enterobacterales</taxon>
        <taxon>Enterobacteriaceae</taxon>
        <taxon>Salmonella</taxon>
    </lineage>
</organism>
<evidence type="ECO:0000313" key="1">
    <source>
        <dbReference type="EMBL" id="ECC3917550.1"/>
    </source>
</evidence>
<dbReference type="EMBL" id="AAIBIC010000077">
    <property type="protein sequence ID" value="ECC3917550.1"/>
    <property type="molecule type" value="Genomic_DNA"/>
</dbReference>
<name>A0A5Y1YGS8_SALDZ</name>
<protein>
    <submittedName>
        <fullName evidence="1">Uncharacterized protein</fullName>
    </submittedName>
</protein>
<dbReference type="AlphaFoldDB" id="A0A5Y1YGS8"/>
<reference evidence="1" key="1">
    <citation type="submission" date="2018-08" db="EMBL/GenBank/DDBJ databases">
        <authorList>
            <person name="Ashton P.M."/>
            <person name="Dallman T."/>
            <person name="Nair S."/>
            <person name="De Pinna E."/>
            <person name="Peters T."/>
            <person name="Grant K."/>
        </authorList>
    </citation>
    <scope>NUCLEOTIDE SEQUENCE [LARGE SCALE GENOMIC DNA]</scope>
    <source>
        <strain evidence="1">294779</strain>
    </source>
</reference>
<comment type="caution">
    <text evidence="1">The sequence shown here is derived from an EMBL/GenBank/DDBJ whole genome shotgun (WGS) entry which is preliminary data.</text>
</comment>
<sequence length="108" mass="12256">MPCLYGLIPGYKLLNLFFLFPDDGFFFPQARFHKQVLPLLNLLSVAEQSEKMLCSGAKVFSSTYTGAFMGHMNGLLLKSGYRYRAFGKTVYMLGGESACVERYYDHDD</sequence>
<dbReference type="Proteomes" id="UP000839735">
    <property type="component" value="Unassembled WGS sequence"/>
</dbReference>
<proteinExistence type="predicted"/>